<evidence type="ECO:0000313" key="2">
    <source>
        <dbReference type="Proteomes" id="UP000026962"/>
    </source>
</evidence>
<keyword evidence="2" id="KW-1185">Reference proteome</keyword>
<organism evidence="1">
    <name type="scientific">Oryza punctata</name>
    <name type="common">Red rice</name>
    <dbReference type="NCBI Taxonomy" id="4537"/>
    <lineage>
        <taxon>Eukaryota</taxon>
        <taxon>Viridiplantae</taxon>
        <taxon>Streptophyta</taxon>
        <taxon>Embryophyta</taxon>
        <taxon>Tracheophyta</taxon>
        <taxon>Spermatophyta</taxon>
        <taxon>Magnoliopsida</taxon>
        <taxon>Liliopsida</taxon>
        <taxon>Poales</taxon>
        <taxon>Poaceae</taxon>
        <taxon>BOP clade</taxon>
        <taxon>Oryzoideae</taxon>
        <taxon>Oryzeae</taxon>
        <taxon>Oryzinae</taxon>
        <taxon>Oryza</taxon>
    </lineage>
</organism>
<name>A0A0E0M9N0_ORYPU</name>
<dbReference type="AlphaFoldDB" id="A0A0E0M9N0"/>
<dbReference type="EnsemblPlants" id="OPUNC10G14010.1">
    <property type="protein sequence ID" value="OPUNC10G14010.1"/>
    <property type="gene ID" value="OPUNC10G14010"/>
</dbReference>
<protein>
    <submittedName>
        <fullName evidence="1">Uncharacterized protein</fullName>
    </submittedName>
</protein>
<reference evidence="1" key="1">
    <citation type="submission" date="2015-04" db="UniProtKB">
        <authorList>
            <consortium name="EnsemblPlants"/>
        </authorList>
    </citation>
    <scope>IDENTIFICATION</scope>
</reference>
<dbReference type="Proteomes" id="UP000026962">
    <property type="component" value="Chromosome 10"/>
</dbReference>
<sequence length="84" mass="9513">MAANLMLLRSLPQAKNLMIATLKPFCSHLEMSLIAANLMLLCSLLQAKNQMIAMLKLFCSHQEMNSIAANLKLFWVWWAIDMSS</sequence>
<dbReference type="Gramene" id="OPUNC10G14010.1">
    <property type="protein sequence ID" value="OPUNC10G14010.1"/>
    <property type="gene ID" value="OPUNC10G14010"/>
</dbReference>
<evidence type="ECO:0000313" key="1">
    <source>
        <dbReference type="EnsemblPlants" id="OPUNC10G14010.1"/>
    </source>
</evidence>
<proteinExistence type="predicted"/>
<reference evidence="1" key="2">
    <citation type="submission" date="2018-05" db="EMBL/GenBank/DDBJ databases">
        <title>OpunRS2 (Oryza punctata Reference Sequence Version 2).</title>
        <authorList>
            <person name="Zhang J."/>
            <person name="Kudrna D."/>
            <person name="Lee S."/>
            <person name="Talag J."/>
            <person name="Welchert J."/>
            <person name="Wing R.A."/>
        </authorList>
    </citation>
    <scope>NUCLEOTIDE SEQUENCE [LARGE SCALE GENOMIC DNA]</scope>
</reference>
<accession>A0A0E0M9N0</accession>
<dbReference type="HOGENOM" id="CLU_2531352_0_0_1"/>